<organism evidence="3 4">
    <name type="scientific">Acetobacterium wieringae</name>
    <dbReference type="NCBI Taxonomy" id="52694"/>
    <lineage>
        <taxon>Bacteria</taxon>
        <taxon>Bacillati</taxon>
        <taxon>Bacillota</taxon>
        <taxon>Clostridia</taxon>
        <taxon>Eubacteriales</taxon>
        <taxon>Eubacteriaceae</taxon>
        <taxon>Acetobacterium</taxon>
    </lineage>
</organism>
<protein>
    <submittedName>
        <fullName evidence="3">Aminomethyltransferase</fullName>
        <ecNumber evidence="3">2.1.2.10</ecNumber>
    </submittedName>
</protein>
<dbReference type="PANTHER" id="PTHR43757">
    <property type="entry name" value="AMINOMETHYLTRANSFERASE"/>
    <property type="match status" value="1"/>
</dbReference>
<dbReference type="Pfam" id="PF01571">
    <property type="entry name" value="GCV_T"/>
    <property type="match status" value="1"/>
</dbReference>
<dbReference type="PANTHER" id="PTHR43757:SF2">
    <property type="entry name" value="AMINOMETHYLTRANSFERASE, MITOCHONDRIAL"/>
    <property type="match status" value="1"/>
</dbReference>
<dbReference type="PIRSF" id="PIRSF006487">
    <property type="entry name" value="GcvT"/>
    <property type="match status" value="1"/>
</dbReference>
<dbReference type="GO" id="GO:0004047">
    <property type="term" value="F:aminomethyltransferase activity"/>
    <property type="evidence" value="ECO:0007669"/>
    <property type="project" value="UniProtKB-EC"/>
</dbReference>
<gene>
    <name evidence="3" type="primary">gcvT_6</name>
    <name evidence="3" type="ORF">ACWI_33420</name>
</gene>
<dbReference type="Proteomes" id="UP000176244">
    <property type="component" value="Unassembled WGS sequence"/>
</dbReference>
<comment type="caution">
    <text evidence="3">The sequence shown here is derived from an EMBL/GenBank/DDBJ whole genome shotgun (WGS) entry which is preliminary data.</text>
</comment>
<evidence type="ECO:0000313" key="4">
    <source>
        <dbReference type="Proteomes" id="UP000176244"/>
    </source>
</evidence>
<keyword evidence="3" id="KW-0808">Transferase</keyword>
<evidence type="ECO:0000313" key="3">
    <source>
        <dbReference type="EMBL" id="OFV69148.1"/>
    </source>
</evidence>
<dbReference type="EMBL" id="LKEU01000044">
    <property type="protein sequence ID" value="OFV69148.1"/>
    <property type="molecule type" value="Genomic_DNA"/>
</dbReference>
<reference evidence="3 4" key="1">
    <citation type="submission" date="2015-09" db="EMBL/GenBank/DDBJ databases">
        <title>Genome sequence of Acetobacterium wieringae DSM 1911.</title>
        <authorList>
            <person name="Poehlein A."/>
            <person name="Bengelsdorf F.R."/>
            <person name="Schiel-Bengelsdorf B."/>
            <person name="Duerre P."/>
            <person name="Daniel R."/>
        </authorList>
    </citation>
    <scope>NUCLEOTIDE SEQUENCE [LARGE SCALE GENOMIC DNA]</scope>
    <source>
        <strain evidence="3 4">DSM 1911</strain>
    </source>
</reference>
<dbReference type="AlphaFoldDB" id="A0A1F2PD13"/>
<dbReference type="EC" id="2.1.2.10" evidence="3"/>
<dbReference type="SUPFAM" id="SSF103025">
    <property type="entry name" value="Folate-binding domain"/>
    <property type="match status" value="1"/>
</dbReference>
<evidence type="ECO:0000256" key="1">
    <source>
        <dbReference type="PIRSR" id="PIRSR006487-1"/>
    </source>
</evidence>
<dbReference type="OrthoDB" id="2055370at2"/>
<dbReference type="InterPro" id="IPR006222">
    <property type="entry name" value="GCVT_N"/>
</dbReference>
<dbReference type="InterPro" id="IPR027266">
    <property type="entry name" value="TrmE/GcvT-like"/>
</dbReference>
<feature type="binding site" evidence="1">
    <location>
        <position position="249"/>
    </location>
    <ligand>
        <name>substrate</name>
    </ligand>
</feature>
<dbReference type="GO" id="GO:0032259">
    <property type="term" value="P:methylation"/>
    <property type="evidence" value="ECO:0007669"/>
    <property type="project" value="UniProtKB-KW"/>
</dbReference>
<evidence type="ECO:0000259" key="2">
    <source>
        <dbReference type="Pfam" id="PF01571"/>
    </source>
</evidence>
<accession>A0A1F2PD13</accession>
<dbReference type="Gene3D" id="3.30.1360.120">
    <property type="entry name" value="Probable tRNA modification gtpase trme, domain 1"/>
    <property type="match status" value="1"/>
</dbReference>
<name>A0A1F2PD13_9FIRM</name>
<proteinExistence type="predicted"/>
<dbReference type="GO" id="GO:0008168">
    <property type="term" value="F:methyltransferase activity"/>
    <property type="evidence" value="ECO:0007669"/>
    <property type="project" value="UniProtKB-KW"/>
</dbReference>
<keyword evidence="3" id="KW-0489">Methyltransferase</keyword>
<feature type="domain" description="GCVT N-terminal" evidence="2">
    <location>
        <begin position="113"/>
        <end position="281"/>
    </location>
</feature>
<dbReference type="STRING" id="52694.ACWI_33420"/>
<dbReference type="InterPro" id="IPR028896">
    <property type="entry name" value="GcvT/YgfZ/DmdA"/>
</dbReference>
<sequence length="503" mass="56940">MGGWYPFVQKLNDLKFSDYKDMSLRCHEVKADNTNIVVIAACVIRYQYKINFIMKGNITMKFSVDSSINRDCKLMNKRGPSLYPFLVSSPKEELLACRETAWLGCFLNISPVYDVSGPDAVKLLNDVCVNRDFSKLKISGSRHALMCNEKGQLIADGLITRIDDETFRTYWLAPALPFYVDTLGMNVKGQWITDEYFFQIDGPKSLQILEKATQTDLHDIKFAGKKDVKIAGTDMTVVRLGMSGCLAYEVHGEEKNADLVFDTIMEAGKEFGIKQQGTNTYCRNHTQGGYPNQWIHFWYPWLSSGDALAQFVTNEPHIAPHHKIYPFSGSASDDVQNAFVTPHDLAWDYLISYDHDFVGKEALQEIEKKSPRKCVTLEWNAADVGEIFASQFMGAEVEPLDIITKVGDGADEPFIISKVLCEGSVVGVASGRTHDFYHRRMISLAFIKSEFAIEGKELKILWGTPGTPQKEIRAIVAQFPYYNEEYRNETFDVEKIPHPVFNV</sequence>
<dbReference type="RefSeq" id="WP_084633787.1">
    <property type="nucleotide sequence ID" value="NZ_LKEU01000044.1"/>
</dbReference>